<keyword evidence="3" id="KW-1185">Reference proteome</keyword>
<sequence length="248" mass="28187">MKNGQSSSGRSLATQAATMRTSDYHTWEDEALHDMMLSWSQQQITRGPSTEYDIPIQDASLKAASPLRSPAPDYSPPRFDWKLRALSCKPIQSQDPKSSSHGKNVKMQIKRVMPPQLEIQPGEPFYNEVKAYEDRFLPLLELEQAEEEREMRERLAKWPLKRLCDEGYCITGMSAFWLDSKFGHVASFALGPGVVLPDNKFEGGASVLVTRVDPLRDKPMHGRVLSRTSTQLRVSFQKVFTVDGELWR</sequence>
<name>A0AAD4M016_9AGAM</name>
<dbReference type="AlphaFoldDB" id="A0AAD4M016"/>
<protein>
    <submittedName>
        <fullName evidence="2">Uncharacterized protein</fullName>
    </submittedName>
</protein>
<proteinExistence type="predicted"/>
<organism evidence="2 3">
    <name type="scientific">Multifurca ochricompacta</name>
    <dbReference type="NCBI Taxonomy" id="376703"/>
    <lineage>
        <taxon>Eukaryota</taxon>
        <taxon>Fungi</taxon>
        <taxon>Dikarya</taxon>
        <taxon>Basidiomycota</taxon>
        <taxon>Agaricomycotina</taxon>
        <taxon>Agaricomycetes</taxon>
        <taxon>Russulales</taxon>
        <taxon>Russulaceae</taxon>
        <taxon>Multifurca</taxon>
    </lineage>
</organism>
<evidence type="ECO:0000313" key="2">
    <source>
        <dbReference type="EMBL" id="KAI0296996.1"/>
    </source>
</evidence>
<evidence type="ECO:0000313" key="3">
    <source>
        <dbReference type="Proteomes" id="UP001203297"/>
    </source>
</evidence>
<feature type="region of interest" description="Disordered" evidence="1">
    <location>
        <begin position="1"/>
        <end position="21"/>
    </location>
</feature>
<accession>A0AAD4M016</accession>
<reference evidence="2" key="1">
    <citation type="journal article" date="2022" name="New Phytol.">
        <title>Evolutionary transition to the ectomycorrhizal habit in the genomes of a hyperdiverse lineage of mushroom-forming fungi.</title>
        <authorList>
            <person name="Looney B."/>
            <person name="Miyauchi S."/>
            <person name="Morin E."/>
            <person name="Drula E."/>
            <person name="Courty P.E."/>
            <person name="Kohler A."/>
            <person name="Kuo A."/>
            <person name="LaButti K."/>
            <person name="Pangilinan J."/>
            <person name="Lipzen A."/>
            <person name="Riley R."/>
            <person name="Andreopoulos W."/>
            <person name="He G."/>
            <person name="Johnson J."/>
            <person name="Nolan M."/>
            <person name="Tritt A."/>
            <person name="Barry K.W."/>
            <person name="Grigoriev I.V."/>
            <person name="Nagy L.G."/>
            <person name="Hibbett D."/>
            <person name="Henrissat B."/>
            <person name="Matheny P.B."/>
            <person name="Labbe J."/>
            <person name="Martin F.M."/>
        </authorList>
    </citation>
    <scope>NUCLEOTIDE SEQUENCE</scope>
    <source>
        <strain evidence="2">BPL690</strain>
    </source>
</reference>
<gene>
    <name evidence="2" type="ORF">B0F90DRAFT_981863</name>
</gene>
<comment type="caution">
    <text evidence="2">The sequence shown here is derived from an EMBL/GenBank/DDBJ whole genome shotgun (WGS) entry which is preliminary data.</text>
</comment>
<dbReference type="EMBL" id="WTXG01000041">
    <property type="protein sequence ID" value="KAI0296996.1"/>
    <property type="molecule type" value="Genomic_DNA"/>
</dbReference>
<evidence type="ECO:0000256" key="1">
    <source>
        <dbReference type="SAM" id="MobiDB-lite"/>
    </source>
</evidence>
<dbReference type="Proteomes" id="UP001203297">
    <property type="component" value="Unassembled WGS sequence"/>
</dbReference>